<dbReference type="Proteomes" id="UP001060085">
    <property type="component" value="Linkage Group LG08"/>
</dbReference>
<evidence type="ECO:0000313" key="1">
    <source>
        <dbReference type="EMBL" id="KAI5648348.1"/>
    </source>
</evidence>
<evidence type="ECO:0000313" key="2">
    <source>
        <dbReference type="Proteomes" id="UP001060085"/>
    </source>
</evidence>
<gene>
    <name evidence="1" type="ORF">M9H77_34353</name>
</gene>
<sequence>MYEVSQNINLSLKVEALSKKFDKLLALNTLPTKSPNVKVFVQFSLVLLILSMTVLVLHYFQNLCRNKSMQLKDFTGKMTPIQTRTIQAGEIILISSGNNKEGKVN</sequence>
<protein>
    <submittedName>
        <fullName evidence="1">Uncharacterized protein</fullName>
    </submittedName>
</protein>
<organism evidence="1 2">
    <name type="scientific">Catharanthus roseus</name>
    <name type="common">Madagascar periwinkle</name>
    <name type="synonym">Vinca rosea</name>
    <dbReference type="NCBI Taxonomy" id="4058"/>
    <lineage>
        <taxon>Eukaryota</taxon>
        <taxon>Viridiplantae</taxon>
        <taxon>Streptophyta</taxon>
        <taxon>Embryophyta</taxon>
        <taxon>Tracheophyta</taxon>
        <taxon>Spermatophyta</taxon>
        <taxon>Magnoliopsida</taxon>
        <taxon>eudicotyledons</taxon>
        <taxon>Gunneridae</taxon>
        <taxon>Pentapetalae</taxon>
        <taxon>asterids</taxon>
        <taxon>lamiids</taxon>
        <taxon>Gentianales</taxon>
        <taxon>Apocynaceae</taxon>
        <taxon>Rauvolfioideae</taxon>
        <taxon>Vinceae</taxon>
        <taxon>Catharanthinae</taxon>
        <taxon>Catharanthus</taxon>
    </lineage>
</organism>
<reference evidence="2" key="1">
    <citation type="journal article" date="2023" name="Nat. Plants">
        <title>Single-cell RNA sequencing provides a high-resolution roadmap for understanding the multicellular compartmentation of specialized metabolism.</title>
        <authorList>
            <person name="Sun S."/>
            <person name="Shen X."/>
            <person name="Li Y."/>
            <person name="Li Y."/>
            <person name="Wang S."/>
            <person name="Li R."/>
            <person name="Zhang H."/>
            <person name="Shen G."/>
            <person name="Guo B."/>
            <person name="Wei J."/>
            <person name="Xu J."/>
            <person name="St-Pierre B."/>
            <person name="Chen S."/>
            <person name="Sun C."/>
        </authorList>
    </citation>
    <scope>NUCLEOTIDE SEQUENCE [LARGE SCALE GENOMIC DNA]</scope>
</reference>
<proteinExistence type="predicted"/>
<keyword evidence="2" id="KW-1185">Reference proteome</keyword>
<accession>A0ACB9ZL78</accession>
<name>A0ACB9ZL78_CATRO</name>
<dbReference type="EMBL" id="CM044708">
    <property type="protein sequence ID" value="KAI5648348.1"/>
    <property type="molecule type" value="Genomic_DNA"/>
</dbReference>
<comment type="caution">
    <text evidence="1">The sequence shown here is derived from an EMBL/GenBank/DDBJ whole genome shotgun (WGS) entry which is preliminary data.</text>
</comment>